<evidence type="ECO:0000313" key="1">
    <source>
        <dbReference type="EMBL" id="PHT27801.1"/>
    </source>
</evidence>
<dbReference type="PANTHER" id="PTHR33047:SF41">
    <property type="entry name" value="REGULATOR OF RDNA TRANSCRIPTION PROTEIN 15"/>
    <property type="match status" value="1"/>
</dbReference>
<dbReference type="EMBL" id="MLFT02000310">
    <property type="protein sequence ID" value="PHT27801.1"/>
    <property type="molecule type" value="Genomic_DNA"/>
</dbReference>
<gene>
    <name evidence="1" type="ORF">CQW23_32593</name>
</gene>
<protein>
    <submittedName>
        <fullName evidence="1">Regulator of rDNA transcription protein 15</fullName>
    </submittedName>
</protein>
<keyword evidence="2" id="KW-1185">Reference proteome</keyword>
<comment type="caution">
    <text evidence="1">The sequence shown here is derived from an EMBL/GenBank/DDBJ whole genome shotgun (WGS) entry which is preliminary data.</text>
</comment>
<organism evidence="1 2">
    <name type="scientific">Capsicum baccatum</name>
    <name type="common">Peruvian pepper</name>
    <dbReference type="NCBI Taxonomy" id="33114"/>
    <lineage>
        <taxon>Eukaryota</taxon>
        <taxon>Viridiplantae</taxon>
        <taxon>Streptophyta</taxon>
        <taxon>Embryophyta</taxon>
        <taxon>Tracheophyta</taxon>
        <taxon>Spermatophyta</taxon>
        <taxon>Magnoliopsida</taxon>
        <taxon>eudicotyledons</taxon>
        <taxon>Gunneridae</taxon>
        <taxon>Pentapetalae</taxon>
        <taxon>asterids</taxon>
        <taxon>lamiids</taxon>
        <taxon>Solanales</taxon>
        <taxon>Solanaceae</taxon>
        <taxon>Solanoideae</taxon>
        <taxon>Capsiceae</taxon>
        <taxon>Capsicum</taxon>
    </lineage>
</organism>
<dbReference type="InterPro" id="IPR052997">
    <property type="entry name" value="RRT15-like"/>
</dbReference>
<reference evidence="2" key="2">
    <citation type="journal article" date="2017" name="J. Anim. Genet.">
        <title>Multiple reference genome sequences of hot pepper reveal the massive evolution of plant disease resistance genes by retroduplication.</title>
        <authorList>
            <person name="Kim S."/>
            <person name="Park J."/>
            <person name="Yeom S.-I."/>
            <person name="Kim Y.-M."/>
            <person name="Seo E."/>
            <person name="Kim K.-T."/>
            <person name="Kim M.-S."/>
            <person name="Lee J.M."/>
            <person name="Cheong K."/>
            <person name="Shin H.-S."/>
            <person name="Kim S.-B."/>
            <person name="Han K."/>
            <person name="Lee J."/>
            <person name="Park M."/>
            <person name="Lee H.-A."/>
            <person name="Lee H.-Y."/>
            <person name="Lee Y."/>
            <person name="Oh S."/>
            <person name="Lee J.H."/>
            <person name="Choi E."/>
            <person name="Choi E."/>
            <person name="Lee S.E."/>
            <person name="Jeon J."/>
            <person name="Kim H."/>
            <person name="Choi G."/>
            <person name="Song H."/>
            <person name="Lee J."/>
            <person name="Lee S.-C."/>
            <person name="Kwon J.-K."/>
            <person name="Lee H.-Y."/>
            <person name="Koo N."/>
            <person name="Hong Y."/>
            <person name="Kim R.W."/>
            <person name="Kang W.-H."/>
            <person name="Huh J.H."/>
            <person name="Kang B.-C."/>
            <person name="Yang T.-J."/>
            <person name="Lee Y.-H."/>
            <person name="Bennetzen J.L."/>
            <person name="Choi D."/>
        </authorList>
    </citation>
    <scope>NUCLEOTIDE SEQUENCE [LARGE SCALE GENOMIC DNA]</scope>
    <source>
        <strain evidence="2">cv. PBC81</strain>
    </source>
</reference>
<name>A0A2G2V475_CAPBA</name>
<reference evidence="1 2" key="1">
    <citation type="journal article" date="2017" name="Genome Biol.">
        <title>New reference genome sequences of hot pepper reveal the massive evolution of plant disease-resistance genes by retroduplication.</title>
        <authorList>
            <person name="Kim S."/>
            <person name="Park J."/>
            <person name="Yeom S.I."/>
            <person name="Kim Y.M."/>
            <person name="Seo E."/>
            <person name="Kim K.T."/>
            <person name="Kim M.S."/>
            <person name="Lee J.M."/>
            <person name="Cheong K."/>
            <person name="Shin H.S."/>
            <person name="Kim S.B."/>
            <person name="Han K."/>
            <person name="Lee J."/>
            <person name="Park M."/>
            <person name="Lee H.A."/>
            <person name="Lee H.Y."/>
            <person name="Lee Y."/>
            <person name="Oh S."/>
            <person name="Lee J.H."/>
            <person name="Choi E."/>
            <person name="Choi E."/>
            <person name="Lee S.E."/>
            <person name="Jeon J."/>
            <person name="Kim H."/>
            <person name="Choi G."/>
            <person name="Song H."/>
            <person name="Lee J."/>
            <person name="Lee S.C."/>
            <person name="Kwon J.K."/>
            <person name="Lee H.Y."/>
            <person name="Koo N."/>
            <person name="Hong Y."/>
            <person name="Kim R.W."/>
            <person name="Kang W.H."/>
            <person name="Huh J.H."/>
            <person name="Kang B.C."/>
            <person name="Yang T.J."/>
            <person name="Lee Y.H."/>
            <person name="Bennetzen J.L."/>
            <person name="Choi D."/>
        </authorList>
    </citation>
    <scope>NUCLEOTIDE SEQUENCE [LARGE SCALE GENOMIC DNA]</scope>
    <source>
        <strain evidence="2">cv. PBC81</strain>
    </source>
</reference>
<dbReference type="PANTHER" id="PTHR33047">
    <property type="entry name" value="PROTEIN TAR1"/>
    <property type="match status" value="1"/>
</dbReference>
<evidence type="ECO:0000313" key="2">
    <source>
        <dbReference type="Proteomes" id="UP000224567"/>
    </source>
</evidence>
<dbReference type="AlphaFoldDB" id="A0A2G2V475"/>
<accession>A0A2G2V475</accession>
<proteinExistence type="predicted"/>
<sequence>MIGRADIEGSKINVAMNAWLPQTSYPCGNFFDTSTFEFRRSKESLGHAFTVRIRTGSKNQTSFYPSVPHEISVLVELIIGHLRYLLTDVPPQPNSPPHNVFRPDLPAKRALGPKRGASQAQQGLLSPLILPSPFPWLCSELDVQRAGSISSSPPTAYVFGTGTPVPSPQSQYFSRSYGSILPTSLAYIVPSARGCSPWRPDAVMSTIGRGWHSVLRIFKCLRERTGHHATCGALPATGPYLRLIRFQVGQAIKQKRQLFLRLPSTSPDCLALSSTTTSQFRNFNPIPFRSTREMRCLSGLPRPLGSTKPYASAFHMEPFPSSAFKVLI</sequence>
<dbReference type="Proteomes" id="UP000224567">
    <property type="component" value="Unassembled WGS sequence"/>
</dbReference>